<gene>
    <name evidence="2" type="ORF">IAD26_08310</name>
</gene>
<dbReference type="InterPro" id="IPR000792">
    <property type="entry name" value="Tscrpt_reg_LuxR_C"/>
</dbReference>
<dbReference type="EMBL" id="DVOD01000060">
    <property type="protein sequence ID" value="HIU93119.1"/>
    <property type="molecule type" value="Genomic_DNA"/>
</dbReference>
<dbReference type="Proteomes" id="UP000886748">
    <property type="component" value="Unassembled WGS sequence"/>
</dbReference>
<dbReference type="GO" id="GO:0003677">
    <property type="term" value="F:DNA binding"/>
    <property type="evidence" value="ECO:0007669"/>
    <property type="project" value="InterPro"/>
</dbReference>
<dbReference type="Gene3D" id="1.10.10.10">
    <property type="entry name" value="Winged helix-like DNA-binding domain superfamily/Winged helix DNA-binding domain"/>
    <property type="match status" value="1"/>
</dbReference>
<comment type="caution">
    <text evidence="2">The sequence shown here is derived from an EMBL/GenBank/DDBJ whole genome shotgun (WGS) entry which is preliminary data.</text>
</comment>
<dbReference type="PROSITE" id="PS50043">
    <property type="entry name" value="HTH_LUXR_2"/>
    <property type="match status" value="1"/>
</dbReference>
<feature type="domain" description="HTH luxR-type" evidence="1">
    <location>
        <begin position="1"/>
        <end position="61"/>
    </location>
</feature>
<dbReference type="Pfam" id="PF00196">
    <property type="entry name" value="GerE"/>
    <property type="match status" value="1"/>
</dbReference>
<dbReference type="SUPFAM" id="SSF46894">
    <property type="entry name" value="C-terminal effector domain of the bipartite response regulators"/>
    <property type="match status" value="1"/>
</dbReference>
<organism evidence="2 3">
    <name type="scientific">Candidatus Limenecus avicola</name>
    <dbReference type="NCBI Taxonomy" id="2840847"/>
    <lineage>
        <taxon>Bacteria</taxon>
        <taxon>Bacillati</taxon>
        <taxon>Bacillota</taxon>
        <taxon>Clostridia</taxon>
        <taxon>Eubacteriales</taxon>
        <taxon>Clostridiaceae</taxon>
        <taxon>Clostridiaceae incertae sedis</taxon>
        <taxon>Candidatus Limenecus</taxon>
    </lineage>
</organism>
<reference evidence="2" key="1">
    <citation type="submission" date="2020-10" db="EMBL/GenBank/DDBJ databases">
        <authorList>
            <person name="Gilroy R."/>
        </authorList>
    </citation>
    <scope>NUCLEOTIDE SEQUENCE</scope>
    <source>
        <strain evidence="2">CHK154-7741</strain>
    </source>
</reference>
<protein>
    <recommendedName>
        <fullName evidence="1">HTH luxR-type domain-containing protein</fullName>
    </recommendedName>
</protein>
<dbReference type="AlphaFoldDB" id="A0A9D1N100"/>
<evidence type="ECO:0000313" key="3">
    <source>
        <dbReference type="Proteomes" id="UP000886748"/>
    </source>
</evidence>
<name>A0A9D1N100_9CLOT</name>
<evidence type="ECO:0000259" key="1">
    <source>
        <dbReference type="PROSITE" id="PS50043"/>
    </source>
</evidence>
<proteinExistence type="predicted"/>
<accession>A0A9D1N100</accession>
<sequence length="66" mass="7535">MKLTEEQKVILEELISGSTNQQIADKTGYCERSIKRKIKHLFNTFNVKNRSSLVREAIIAKSNGII</sequence>
<dbReference type="GO" id="GO:0006355">
    <property type="term" value="P:regulation of DNA-templated transcription"/>
    <property type="evidence" value="ECO:0007669"/>
    <property type="project" value="InterPro"/>
</dbReference>
<dbReference type="InterPro" id="IPR016032">
    <property type="entry name" value="Sig_transdc_resp-reg_C-effctor"/>
</dbReference>
<dbReference type="InterPro" id="IPR036388">
    <property type="entry name" value="WH-like_DNA-bd_sf"/>
</dbReference>
<dbReference type="SMART" id="SM00421">
    <property type="entry name" value="HTH_LUXR"/>
    <property type="match status" value="1"/>
</dbReference>
<reference evidence="2" key="2">
    <citation type="journal article" date="2021" name="PeerJ">
        <title>Extensive microbial diversity within the chicken gut microbiome revealed by metagenomics and culture.</title>
        <authorList>
            <person name="Gilroy R."/>
            <person name="Ravi A."/>
            <person name="Getino M."/>
            <person name="Pursley I."/>
            <person name="Horton D.L."/>
            <person name="Alikhan N.F."/>
            <person name="Baker D."/>
            <person name="Gharbi K."/>
            <person name="Hall N."/>
            <person name="Watson M."/>
            <person name="Adriaenssens E.M."/>
            <person name="Foster-Nyarko E."/>
            <person name="Jarju S."/>
            <person name="Secka A."/>
            <person name="Antonio M."/>
            <person name="Oren A."/>
            <person name="Chaudhuri R.R."/>
            <person name="La Ragione R."/>
            <person name="Hildebrand F."/>
            <person name="Pallen M.J."/>
        </authorList>
    </citation>
    <scope>NUCLEOTIDE SEQUENCE</scope>
    <source>
        <strain evidence="2">CHK154-7741</strain>
    </source>
</reference>
<evidence type="ECO:0000313" key="2">
    <source>
        <dbReference type="EMBL" id="HIU93119.1"/>
    </source>
</evidence>